<accession>A0A420IDU9</accession>
<comment type="caution">
    <text evidence="1">The sequence shown here is derived from an EMBL/GenBank/DDBJ whole genome shotgun (WGS) entry which is preliminary data.</text>
</comment>
<name>A0A420IDU9_9PEZI</name>
<evidence type="ECO:0000313" key="1">
    <source>
        <dbReference type="EMBL" id="RKF72701.1"/>
    </source>
</evidence>
<dbReference type="Proteomes" id="UP000285326">
    <property type="component" value="Unassembled WGS sequence"/>
</dbReference>
<gene>
    <name evidence="1" type="ORF">GcM1_247166</name>
</gene>
<dbReference type="EMBL" id="MCBS01024727">
    <property type="protein sequence ID" value="RKF72701.1"/>
    <property type="molecule type" value="Genomic_DNA"/>
</dbReference>
<organism evidence="1 2">
    <name type="scientific">Golovinomyces cichoracearum</name>
    <dbReference type="NCBI Taxonomy" id="62708"/>
    <lineage>
        <taxon>Eukaryota</taxon>
        <taxon>Fungi</taxon>
        <taxon>Dikarya</taxon>
        <taxon>Ascomycota</taxon>
        <taxon>Pezizomycotina</taxon>
        <taxon>Leotiomycetes</taxon>
        <taxon>Erysiphales</taxon>
        <taxon>Erysiphaceae</taxon>
        <taxon>Golovinomyces</taxon>
    </lineage>
</organism>
<reference evidence="1 2" key="1">
    <citation type="journal article" date="2018" name="BMC Genomics">
        <title>Comparative genome analyses reveal sequence features reflecting distinct modes of host-adaptation between dicot and monocot powdery mildew.</title>
        <authorList>
            <person name="Wu Y."/>
            <person name="Ma X."/>
            <person name="Pan Z."/>
            <person name="Kale S.D."/>
            <person name="Song Y."/>
            <person name="King H."/>
            <person name="Zhang Q."/>
            <person name="Presley C."/>
            <person name="Deng X."/>
            <person name="Wei C.I."/>
            <person name="Xiao S."/>
        </authorList>
    </citation>
    <scope>NUCLEOTIDE SEQUENCE [LARGE SCALE GENOMIC DNA]</scope>
    <source>
        <strain evidence="1">UMSG1</strain>
    </source>
</reference>
<protein>
    <submittedName>
        <fullName evidence="1">Uncharacterized protein</fullName>
    </submittedName>
</protein>
<dbReference type="AlphaFoldDB" id="A0A420IDU9"/>
<proteinExistence type="predicted"/>
<sequence length="61" mass="6308">MHLCSGLASALARRVRAASSGHRLERVGGGALAVAGGHEHCSQGDEQVLLNQWLPSEVSSS</sequence>
<evidence type="ECO:0000313" key="2">
    <source>
        <dbReference type="Proteomes" id="UP000285326"/>
    </source>
</evidence>